<comment type="caution">
    <text evidence="3">The sequence shown here is derived from an EMBL/GenBank/DDBJ whole genome shotgun (WGS) entry which is preliminary data.</text>
</comment>
<gene>
    <name evidence="3" type="ORF">D9K80_00665</name>
</gene>
<dbReference type="Proteomes" id="UP000267166">
    <property type="component" value="Unassembled WGS sequence"/>
</dbReference>
<dbReference type="PROSITE" id="PS52015">
    <property type="entry name" value="TONB_CTD"/>
    <property type="match status" value="1"/>
</dbReference>
<evidence type="ECO:0000259" key="2">
    <source>
        <dbReference type="PROSITE" id="PS52015"/>
    </source>
</evidence>
<accession>A0A498D2R5</accession>
<evidence type="ECO:0000313" key="3">
    <source>
        <dbReference type="EMBL" id="RLL39200.1"/>
    </source>
</evidence>
<dbReference type="InterPro" id="IPR037682">
    <property type="entry name" value="TonB_C"/>
</dbReference>
<evidence type="ECO:0000256" key="1">
    <source>
        <dbReference type="SAM" id="MobiDB-lite"/>
    </source>
</evidence>
<feature type="domain" description="TonB C-terminal" evidence="2">
    <location>
        <begin position="21"/>
        <end position="112"/>
    </location>
</feature>
<dbReference type="Gene3D" id="3.30.1150.10">
    <property type="match status" value="1"/>
</dbReference>
<dbReference type="AlphaFoldDB" id="A0A498D2R5"/>
<feature type="region of interest" description="Disordered" evidence="1">
    <location>
        <begin position="1"/>
        <end position="20"/>
    </location>
</feature>
<name>A0A498D2R5_9GAMM</name>
<evidence type="ECO:0000313" key="4">
    <source>
        <dbReference type="Proteomes" id="UP000267166"/>
    </source>
</evidence>
<proteinExistence type="predicted"/>
<organism evidence="3 4">
    <name type="scientific">Acinetobacter cumulans</name>
    <dbReference type="NCBI Taxonomy" id="2136182"/>
    <lineage>
        <taxon>Bacteria</taxon>
        <taxon>Pseudomonadati</taxon>
        <taxon>Pseudomonadota</taxon>
        <taxon>Gammaproteobacteria</taxon>
        <taxon>Moraxellales</taxon>
        <taxon>Moraxellaceae</taxon>
        <taxon>Acinetobacter</taxon>
    </lineage>
</organism>
<dbReference type="Pfam" id="PF03544">
    <property type="entry name" value="TonB_C"/>
    <property type="match status" value="1"/>
</dbReference>
<dbReference type="SUPFAM" id="SSF74653">
    <property type="entry name" value="TolA/TonB C-terminal domain"/>
    <property type="match status" value="1"/>
</dbReference>
<reference evidence="3 4" key="1">
    <citation type="submission" date="2018-09" db="EMBL/GenBank/DDBJ databases">
        <title>The draft genome of Acinetobacter sp. strains.</title>
        <authorList>
            <person name="Qin J."/>
            <person name="Feng Y."/>
            <person name="Zong Z."/>
        </authorList>
    </citation>
    <scope>NUCLEOTIDE SEQUENCE [LARGE SCALE GENOMIC DNA]</scope>
    <source>
        <strain evidence="3 4">WCHAc060003</strain>
    </source>
</reference>
<dbReference type="GO" id="GO:0055085">
    <property type="term" value="P:transmembrane transport"/>
    <property type="evidence" value="ECO:0007669"/>
    <property type="project" value="InterPro"/>
</dbReference>
<dbReference type="EMBL" id="RCHD01000001">
    <property type="protein sequence ID" value="RLL39200.1"/>
    <property type="molecule type" value="Genomic_DNA"/>
</dbReference>
<protein>
    <submittedName>
        <fullName evidence="3">Energy transducer TonB</fullName>
    </submittedName>
</protein>
<sequence length="112" mass="12725">MDSPTNPVRFKPKAQTHPESFDVKNYQPVTKIAPAYPEQALDRKLEGDCTVVYSVNEKGRVENPKAQGDCHPMFVRPSIQATLTFKYQPRLVDGKPTSVLNVKNTFQYRIES</sequence>